<gene>
    <name evidence="1" type="ORF">GGR43_003561</name>
</gene>
<dbReference type="RefSeq" id="WP_188073286.1">
    <property type="nucleotide sequence ID" value="NZ_JACIDT010000015.1"/>
</dbReference>
<dbReference type="Proteomes" id="UP000571950">
    <property type="component" value="Unassembled WGS sequence"/>
</dbReference>
<dbReference type="AlphaFoldDB" id="A0A7W6FS90"/>
<dbReference type="Pfam" id="PF06199">
    <property type="entry name" value="Phage_tail_2"/>
    <property type="match status" value="1"/>
</dbReference>
<name>A0A7W6FS90_9SPHN</name>
<protein>
    <submittedName>
        <fullName evidence="1">Putative secreted protein</fullName>
    </submittedName>
</protein>
<keyword evidence="2" id="KW-1185">Reference proteome</keyword>
<accession>A0A7W6FS90</accession>
<evidence type="ECO:0000313" key="1">
    <source>
        <dbReference type="EMBL" id="MBB3927824.1"/>
    </source>
</evidence>
<proteinExistence type="predicted"/>
<dbReference type="EMBL" id="JACIDT010000015">
    <property type="protein sequence ID" value="MBB3927824.1"/>
    <property type="molecule type" value="Genomic_DNA"/>
</dbReference>
<evidence type="ECO:0000313" key="2">
    <source>
        <dbReference type="Proteomes" id="UP000571950"/>
    </source>
</evidence>
<reference evidence="1 2" key="1">
    <citation type="submission" date="2020-08" db="EMBL/GenBank/DDBJ databases">
        <title>Genomic Encyclopedia of Type Strains, Phase IV (KMG-IV): sequencing the most valuable type-strain genomes for metagenomic binning, comparative biology and taxonomic classification.</title>
        <authorList>
            <person name="Goeker M."/>
        </authorList>
    </citation>
    <scope>NUCLEOTIDE SEQUENCE [LARGE SCALE GENOMIC DNA]</scope>
    <source>
        <strain evidence="1 2">DSM 26189</strain>
    </source>
</reference>
<dbReference type="InterPro" id="IPR011855">
    <property type="entry name" value="Phgtail_TP901_1"/>
</dbReference>
<sequence>MAYTDKLKSTRVYIAMGDGATPETFTNFCGINTKGLQQTRATSDTTDWDCADPDAIPITVRDAGAADWTISGSGLLHRPLLATIQTAFETGDPINFRFMYDEKPADQVIDGYYQGPGFITDFNQTGTNGEYVQISITISGAGKLNFVASS</sequence>
<organism evidence="1 2">
    <name type="scientific">Sphingobium jiangsuense</name>
    <dbReference type="NCBI Taxonomy" id="870476"/>
    <lineage>
        <taxon>Bacteria</taxon>
        <taxon>Pseudomonadati</taxon>
        <taxon>Pseudomonadota</taxon>
        <taxon>Alphaproteobacteria</taxon>
        <taxon>Sphingomonadales</taxon>
        <taxon>Sphingomonadaceae</taxon>
        <taxon>Sphingobium</taxon>
    </lineage>
</organism>
<comment type="caution">
    <text evidence="1">The sequence shown here is derived from an EMBL/GenBank/DDBJ whole genome shotgun (WGS) entry which is preliminary data.</text>
</comment>